<dbReference type="GO" id="GO:0016020">
    <property type="term" value="C:membrane"/>
    <property type="evidence" value="ECO:0007669"/>
    <property type="project" value="UniProtKB-SubCell"/>
</dbReference>
<dbReference type="EMBL" id="UINC01191016">
    <property type="protein sequence ID" value="SVE05442.1"/>
    <property type="molecule type" value="Genomic_DNA"/>
</dbReference>
<evidence type="ECO:0000313" key="7">
    <source>
        <dbReference type="EMBL" id="SVE05442.1"/>
    </source>
</evidence>
<gene>
    <name evidence="7" type="ORF">METZ01_LOCUS458296</name>
</gene>
<evidence type="ECO:0000256" key="3">
    <source>
        <dbReference type="ARBA" id="ARBA00022692"/>
    </source>
</evidence>
<proteinExistence type="predicted"/>
<protein>
    <recommendedName>
        <fullName evidence="8">Major facilitator superfamily (MFS) profile domain-containing protein</fullName>
    </recommendedName>
</protein>
<comment type="subcellular location">
    <subcellularLocation>
        <location evidence="1">Membrane</location>
        <topology evidence="1">Multi-pass membrane protein</topology>
    </subcellularLocation>
</comment>
<evidence type="ECO:0000256" key="6">
    <source>
        <dbReference type="SAM" id="Phobius"/>
    </source>
</evidence>
<reference evidence="7" key="1">
    <citation type="submission" date="2018-05" db="EMBL/GenBank/DDBJ databases">
        <authorList>
            <person name="Lanie J.A."/>
            <person name="Ng W.-L."/>
            <person name="Kazmierczak K.M."/>
            <person name="Andrzejewski T.M."/>
            <person name="Davidsen T.M."/>
            <person name="Wayne K.J."/>
            <person name="Tettelin H."/>
            <person name="Glass J.I."/>
            <person name="Rusch D."/>
            <person name="Podicherti R."/>
            <person name="Tsui H.-C.T."/>
            <person name="Winkler M.E."/>
        </authorList>
    </citation>
    <scope>NUCLEOTIDE SEQUENCE</scope>
</reference>
<feature type="transmembrane region" description="Helical" evidence="6">
    <location>
        <begin position="92"/>
        <end position="112"/>
    </location>
</feature>
<dbReference type="AlphaFoldDB" id="A0A383ACL5"/>
<evidence type="ECO:0000256" key="5">
    <source>
        <dbReference type="ARBA" id="ARBA00023136"/>
    </source>
</evidence>
<evidence type="ECO:0000256" key="4">
    <source>
        <dbReference type="ARBA" id="ARBA00022989"/>
    </source>
</evidence>
<evidence type="ECO:0000256" key="1">
    <source>
        <dbReference type="ARBA" id="ARBA00004141"/>
    </source>
</evidence>
<keyword evidence="5 6" id="KW-0472">Membrane</keyword>
<feature type="transmembrane region" description="Helical" evidence="6">
    <location>
        <begin position="119"/>
        <end position="140"/>
    </location>
</feature>
<dbReference type="InterPro" id="IPR036259">
    <property type="entry name" value="MFS_trans_sf"/>
</dbReference>
<dbReference type="Pfam" id="PF07690">
    <property type="entry name" value="MFS_1"/>
    <property type="match status" value="1"/>
</dbReference>
<feature type="non-terminal residue" evidence="7">
    <location>
        <position position="250"/>
    </location>
</feature>
<dbReference type="SUPFAM" id="SSF103473">
    <property type="entry name" value="MFS general substrate transporter"/>
    <property type="match status" value="1"/>
</dbReference>
<keyword evidence="4 6" id="KW-1133">Transmembrane helix</keyword>
<keyword evidence="2" id="KW-0813">Transport</keyword>
<accession>A0A383ACL5</accession>
<feature type="transmembrane region" description="Helical" evidence="6">
    <location>
        <begin position="57"/>
        <end position="80"/>
    </location>
</feature>
<organism evidence="7">
    <name type="scientific">marine metagenome</name>
    <dbReference type="NCBI Taxonomy" id="408172"/>
    <lineage>
        <taxon>unclassified sequences</taxon>
        <taxon>metagenomes</taxon>
        <taxon>ecological metagenomes</taxon>
    </lineage>
</organism>
<feature type="transmembrane region" description="Helical" evidence="6">
    <location>
        <begin position="18"/>
        <end position="36"/>
    </location>
</feature>
<dbReference type="InterPro" id="IPR011701">
    <property type="entry name" value="MFS"/>
</dbReference>
<feature type="transmembrane region" description="Helical" evidence="6">
    <location>
        <begin position="146"/>
        <end position="163"/>
    </location>
</feature>
<dbReference type="PANTHER" id="PTHR42718:SF9">
    <property type="entry name" value="MAJOR FACILITATOR SUPERFAMILY MULTIDRUG TRANSPORTER MFSC"/>
    <property type="match status" value="1"/>
</dbReference>
<evidence type="ECO:0000256" key="2">
    <source>
        <dbReference type="ARBA" id="ARBA00022448"/>
    </source>
</evidence>
<name>A0A383ACL5_9ZZZZ</name>
<evidence type="ECO:0008006" key="8">
    <source>
        <dbReference type="Google" id="ProtNLM"/>
    </source>
</evidence>
<sequence length="250" mass="26157">MGGSILCVGYSSQFEETFIRAALILVAIGLVVLAFRRDTNSDNPIFPKKTLVINSEIGSAYWIILLTTMSFVFGTIYATLYLQVIHHQAPLFAAYIHALMSLSWTASSLMVASISGRPIWWVIIGGVFLILVGIVLLAIWAVSGSVIAPILGLILVGFGMGLSNNHIIALAISAVPDGQSSLAGSAVQTIRNLGVGFGSASAGLFANIGGLADAGIKTNTAGKTVALIPEEIVYAIDLVPRVDIIIASTA</sequence>
<dbReference type="PANTHER" id="PTHR42718">
    <property type="entry name" value="MAJOR FACILITATOR SUPERFAMILY MULTIDRUG TRANSPORTER MFSC"/>
    <property type="match status" value="1"/>
</dbReference>
<keyword evidence="3 6" id="KW-0812">Transmembrane</keyword>
<dbReference type="Gene3D" id="1.20.1250.20">
    <property type="entry name" value="MFS general substrate transporter like domains"/>
    <property type="match status" value="1"/>
</dbReference>
<dbReference type="GO" id="GO:0022857">
    <property type="term" value="F:transmembrane transporter activity"/>
    <property type="evidence" value="ECO:0007669"/>
    <property type="project" value="InterPro"/>
</dbReference>